<keyword evidence="2" id="KW-1185">Reference proteome</keyword>
<organism evidence="1 2">
    <name type="scientific">Algoriphagus antarcticus</name>
    <dbReference type="NCBI Taxonomy" id="238540"/>
    <lineage>
        <taxon>Bacteria</taxon>
        <taxon>Pseudomonadati</taxon>
        <taxon>Bacteroidota</taxon>
        <taxon>Cytophagia</taxon>
        <taxon>Cytophagales</taxon>
        <taxon>Cyclobacteriaceae</taxon>
        <taxon>Algoriphagus</taxon>
    </lineage>
</organism>
<dbReference type="AlphaFoldDB" id="A0A3E0DV84"/>
<dbReference type="Proteomes" id="UP000256405">
    <property type="component" value="Unassembled WGS sequence"/>
</dbReference>
<dbReference type="EMBL" id="QUNF01000009">
    <property type="protein sequence ID" value="REG88522.1"/>
    <property type="molecule type" value="Genomic_DNA"/>
</dbReference>
<sequence>MIKPVFEKSIAHQLVDTFEYVSGAVVIKSNLKSRRGW</sequence>
<evidence type="ECO:0000313" key="1">
    <source>
        <dbReference type="EMBL" id="REG88522.1"/>
    </source>
</evidence>
<comment type="caution">
    <text evidence="1">The sequence shown here is derived from an EMBL/GenBank/DDBJ whole genome shotgun (WGS) entry which is preliminary data.</text>
</comment>
<name>A0A3E0DV84_9BACT</name>
<protein>
    <submittedName>
        <fullName evidence="1">Uncharacterized protein</fullName>
    </submittedName>
</protein>
<proteinExistence type="predicted"/>
<accession>A0A3E0DV84</accession>
<gene>
    <name evidence="1" type="ORF">C8N25_109137</name>
</gene>
<evidence type="ECO:0000313" key="2">
    <source>
        <dbReference type="Proteomes" id="UP000256405"/>
    </source>
</evidence>
<reference evidence="1 2" key="1">
    <citation type="submission" date="2018-08" db="EMBL/GenBank/DDBJ databases">
        <title>Genomic Encyclopedia of Archaeal and Bacterial Type Strains, Phase II (KMG-II): from individual species to whole genera.</title>
        <authorList>
            <person name="Goeker M."/>
        </authorList>
    </citation>
    <scope>NUCLEOTIDE SEQUENCE [LARGE SCALE GENOMIC DNA]</scope>
    <source>
        <strain evidence="1 2">DSM 15986</strain>
    </source>
</reference>